<feature type="compositionally biased region" description="Polar residues" evidence="1">
    <location>
        <begin position="103"/>
        <end position="123"/>
    </location>
</feature>
<dbReference type="EMBL" id="JARKIB010000130">
    <property type="protein sequence ID" value="KAJ7734889.1"/>
    <property type="molecule type" value="Genomic_DNA"/>
</dbReference>
<dbReference type="Proteomes" id="UP001215598">
    <property type="component" value="Unassembled WGS sequence"/>
</dbReference>
<gene>
    <name evidence="2" type="ORF">B0H16DRAFT_1892426</name>
</gene>
<accession>A0AAD7MVU9</accession>
<evidence type="ECO:0008006" key="4">
    <source>
        <dbReference type="Google" id="ProtNLM"/>
    </source>
</evidence>
<proteinExistence type="predicted"/>
<evidence type="ECO:0000313" key="2">
    <source>
        <dbReference type="EMBL" id="KAJ7734889.1"/>
    </source>
</evidence>
<reference evidence="2" key="1">
    <citation type="submission" date="2023-03" db="EMBL/GenBank/DDBJ databases">
        <title>Massive genome expansion in bonnet fungi (Mycena s.s.) driven by repeated elements and novel gene families across ecological guilds.</title>
        <authorList>
            <consortium name="Lawrence Berkeley National Laboratory"/>
            <person name="Harder C.B."/>
            <person name="Miyauchi S."/>
            <person name="Viragh M."/>
            <person name="Kuo A."/>
            <person name="Thoen E."/>
            <person name="Andreopoulos B."/>
            <person name="Lu D."/>
            <person name="Skrede I."/>
            <person name="Drula E."/>
            <person name="Henrissat B."/>
            <person name="Morin E."/>
            <person name="Kohler A."/>
            <person name="Barry K."/>
            <person name="LaButti K."/>
            <person name="Morin E."/>
            <person name="Salamov A."/>
            <person name="Lipzen A."/>
            <person name="Mereny Z."/>
            <person name="Hegedus B."/>
            <person name="Baldrian P."/>
            <person name="Stursova M."/>
            <person name="Weitz H."/>
            <person name="Taylor A."/>
            <person name="Grigoriev I.V."/>
            <person name="Nagy L.G."/>
            <person name="Martin F."/>
            <person name="Kauserud H."/>
        </authorList>
    </citation>
    <scope>NUCLEOTIDE SEQUENCE</scope>
    <source>
        <strain evidence="2">CBHHK182m</strain>
    </source>
</reference>
<comment type="caution">
    <text evidence="2">The sequence shown here is derived from an EMBL/GenBank/DDBJ whole genome shotgun (WGS) entry which is preliminary data.</text>
</comment>
<dbReference type="GO" id="GO:0003676">
    <property type="term" value="F:nucleic acid binding"/>
    <property type="evidence" value="ECO:0007669"/>
    <property type="project" value="InterPro"/>
</dbReference>
<feature type="compositionally biased region" description="Pro residues" evidence="1">
    <location>
        <begin position="1437"/>
        <end position="1472"/>
    </location>
</feature>
<dbReference type="SUPFAM" id="SSF53098">
    <property type="entry name" value="Ribonuclease H-like"/>
    <property type="match status" value="1"/>
</dbReference>
<feature type="region of interest" description="Disordered" evidence="1">
    <location>
        <begin position="1"/>
        <end position="69"/>
    </location>
</feature>
<dbReference type="InterPro" id="IPR036397">
    <property type="entry name" value="RNaseH_sf"/>
</dbReference>
<organism evidence="2 3">
    <name type="scientific">Mycena metata</name>
    <dbReference type="NCBI Taxonomy" id="1033252"/>
    <lineage>
        <taxon>Eukaryota</taxon>
        <taxon>Fungi</taxon>
        <taxon>Dikarya</taxon>
        <taxon>Basidiomycota</taxon>
        <taxon>Agaricomycotina</taxon>
        <taxon>Agaricomycetes</taxon>
        <taxon>Agaricomycetidae</taxon>
        <taxon>Agaricales</taxon>
        <taxon>Marasmiineae</taxon>
        <taxon>Mycenaceae</taxon>
        <taxon>Mycena</taxon>
    </lineage>
</organism>
<sequence>MDSNAPKPKATHGGKRAGSGRKKKLPTLGNPPENPNSRHRNTVPPSAPPSAYPGPSHVQPKSVAPFFGPYNTHEGRPVVNQTATFASTGRPAFWSSVWHRQSGEASSTAQPESPQRGSVPTNVYQPHISPAEFEKLTEQLQFIDENDEHGDIASGDKVINDSLVDAILEASGTNPTAMETDSGTAEAENDSVLQKQFIDLKAKLTREITEYGGPLCYLRGDFYDRPPHPVFAIHRSTASNTGLDPAHLYARDVFIWIPSLLPGAPERFKCDCGKPLSRNGFNDNPIARRVRALPADFFLLTNRFVCNPRRSTNPGCGKSYQGSDPHIIAQLPSFVQPAFPAYISARGAVSKTIMCLMCNTFATRFGPSPFSEMVSEVQHRHHAEGELMYLAAVIFYGQRGCKQFSSFEDRQGYAGSPPSVGYVKGLFTDFVSAHRIYIERDISSLPLTIAKADHTFHYLKYIGRLKGEPIFSAAYNILNEHEELRGHSMTQSKSLSFVQDLWDRIQGGLKNSNHPPTQVLYTDSPQTERSFHESINISLTKNVVPVTQYTDLPPLTRNPDTPTTLVSNSMDIEDTANSLLEELGHVPSSSSQLHVVALSIKTEQRPGESLRLDMIQLRTANRICVFKVTDLTTRSDVLPSLRAILTNPAIIKIGHSICRTLEVISEALSLPEIDIVLKTRNPPILDLGKYAKLKGVFEDPSISLVALAGAVLKMSFIAPQFQPYPWSGTTSLPQNDFLFSEVDCVWQIYLSLLTRNSVGLPLQSIQAVTDGQRVTLVQACKPVAEGLIVAPHQGFLNAVMDDQARTKKINITPSRSLIRISKVLVPGAVHALHGQTMEWIFNHGAHAVVTTSQLHTRGEIPPTADGSLRMFAFPTPPTPSDDDTNFSTSYVAQSSHVPELEDWEPDLDGYSDDDSDAGPDIYSQRMVSEMDSEPAQIEVDPLASYGSEQNVPVDVLMANLNSTFELLQQSETLPSRVLDDAFHYMDRLLRLLSKKHSAFKAFAHDFSEAIFIRDRSDTLAVRAVLEKNDVSWEYAKRAKGDALNRRIRRYIPERGVLLKRLETLFNVYADIECSVKKSRGAFFSDEAREMVVHLLDTVRKGYLSDPVGISLYYLMGKDRDRLNVYRTVRGTNSVEGGFHMAVRRIFGSLRASPELAECLMINWILRRNKRVGFHNRTGEKFRGHFDIWIRDYIVELAVAAGVKPSFPLPRVLSTRIAMSESIGILPISKTLAGNLNITTLPTPLITGIPHHRDTPVHAMTRLSTKPISTYQYLQRRQRVLTAVVPVHTHQEYIMFKANINRHEFRKRGKDYPPHERWKNVDFEKFAQWWNLQVNLQSRTITDSNLRLYYKLPQHLETHHKKTILWSSERSTLAAGANFTARKALVEILNSEDNFVDVLPAISFSAIPDGEQDLSTASLNIPMSFDLLSGRPDEPEGPDSPFPDFEPPPVIFTPLPPPVIPTPYAPGETPPPLDPDEGFEVFTAPPTQVQRQPLLPGASTPAPTTLKSSKRLFPAL</sequence>
<evidence type="ECO:0000256" key="1">
    <source>
        <dbReference type="SAM" id="MobiDB-lite"/>
    </source>
</evidence>
<name>A0AAD7MVU9_9AGAR</name>
<dbReference type="Gene3D" id="3.30.420.10">
    <property type="entry name" value="Ribonuclease H-like superfamily/Ribonuclease H"/>
    <property type="match status" value="1"/>
</dbReference>
<keyword evidence="3" id="KW-1185">Reference proteome</keyword>
<dbReference type="InterPro" id="IPR012337">
    <property type="entry name" value="RNaseH-like_sf"/>
</dbReference>
<protein>
    <recommendedName>
        <fullName evidence="4">3'-5' exonuclease domain-containing protein</fullName>
    </recommendedName>
</protein>
<feature type="region of interest" description="Disordered" evidence="1">
    <location>
        <begin position="99"/>
        <end position="123"/>
    </location>
</feature>
<evidence type="ECO:0000313" key="3">
    <source>
        <dbReference type="Proteomes" id="UP001215598"/>
    </source>
</evidence>
<feature type="compositionally biased region" description="Basic residues" evidence="1">
    <location>
        <begin position="9"/>
        <end position="25"/>
    </location>
</feature>
<feature type="region of interest" description="Disordered" evidence="1">
    <location>
        <begin position="1427"/>
        <end position="1515"/>
    </location>
</feature>